<proteinExistence type="predicted"/>
<feature type="region of interest" description="Disordered" evidence="1">
    <location>
        <begin position="49"/>
        <end position="91"/>
    </location>
</feature>
<evidence type="ECO:0000259" key="3">
    <source>
        <dbReference type="Pfam" id="PF13719"/>
    </source>
</evidence>
<evidence type="ECO:0000256" key="2">
    <source>
        <dbReference type="SAM" id="Phobius"/>
    </source>
</evidence>
<protein>
    <submittedName>
        <fullName evidence="4">Zinc-ribbon and DUF3426 domain-containing protein</fullName>
    </submittedName>
</protein>
<evidence type="ECO:0000313" key="4">
    <source>
        <dbReference type="EMBL" id="MDP4301707.1"/>
    </source>
</evidence>
<dbReference type="InterPro" id="IPR011723">
    <property type="entry name" value="Znf/thioredoxin_put"/>
</dbReference>
<keyword evidence="5" id="KW-1185">Reference proteome</keyword>
<dbReference type="RefSeq" id="WP_305750255.1">
    <property type="nucleotide sequence ID" value="NZ_JAUZEE010000007.1"/>
</dbReference>
<gene>
    <name evidence="4" type="ORF">Q8X39_13775</name>
</gene>
<evidence type="ECO:0000313" key="5">
    <source>
        <dbReference type="Proteomes" id="UP001235760"/>
    </source>
</evidence>
<keyword evidence="2" id="KW-1133">Transmembrane helix</keyword>
<reference evidence="4 5" key="1">
    <citation type="submission" date="2023-08" db="EMBL/GenBank/DDBJ databases">
        <authorList>
            <person name="Roldan D.M."/>
            <person name="Menes R.J."/>
        </authorList>
    </citation>
    <scope>NUCLEOTIDE SEQUENCE [LARGE SCALE GENOMIC DNA]</scope>
    <source>
        <strain evidence="4 5">CCM 2812</strain>
    </source>
</reference>
<dbReference type="InterPro" id="IPR021834">
    <property type="entry name" value="DUF3426"/>
</dbReference>
<dbReference type="Pfam" id="PF13719">
    <property type="entry name" value="Zn_ribbon_5"/>
    <property type="match status" value="1"/>
</dbReference>
<feature type="domain" description="Zinc finger/thioredoxin putative" evidence="3">
    <location>
        <begin position="3"/>
        <end position="39"/>
    </location>
</feature>
<comment type="caution">
    <text evidence="4">The sequence shown here is derived from an EMBL/GenBank/DDBJ whole genome shotgun (WGS) entry which is preliminary data.</text>
</comment>
<accession>A0ABT9G5G5</accession>
<feature type="transmembrane region" description="Helical" evidence="2">
    <location>
        <begin position="305"/>
        <end position="327"/>
    </location>
</feature>
<keyword evidence="2" id="KW-0472">Membrane</keyword>
<organism evidence="4 5">
    <name type="scientific">Leptothrix discophora</name>
    <dbReference type="NCBI Taxonomy" id="89"/>
    <lineage>
        <taxon>Bacteria</taxon>
        <taxon>Pseudomonadati</taxon>
        <taxon>Pseudomonadota</taxon>
        <taxon>Betaproteobacteria</taxon>
        <taxon>Burkholderiales</taxon>
        <taxon>Sphaerotilaceae</taxon>
        <taxon>Leptothrix</taxon>
    </lineage>
</organism>
<dbReference type="Proteomes" id="UP001235760">
    <property type="component" value="Unassembled WGS sequence"/>
</dbReference>
<dbReference type="NCBIfam" id="TIGR02098">
    <property type="entry name" value="MJ0042_CXXC"/>
    <property type="match status" value="1"/>
</dbReference>
<evidence type="ECO:0000256" key="1">
    <source>
        <dbReference type="SAM" id="MobiDB-lite"/>
    </source>
</evidence>
<dbReference type="Pfam" id="PF11906">
    <property type="entry name" value="DUF3426"/>
    <property type="match status" value="1"/>
</dbReference>
<sequence>MTLATSCPSCGTVFKVIEDQLKVSEGWVRCGHCHSVFNALEGLFDLSTRSRSGHSRPMAPEGLASGAGRLPEPERPAPTPAAPEAPVERPSPVSWQAGAAVATSGLAEPSGFGQSGWGNSGFGAAAAPRPVAPEVEADGQAVVPPAPLDSTVRHPSDDLFDETPRQDHLAAGSVHERHELEAARGARRQSFDDADGDTVFLAHEGFGTEDDALLVVRPGADAVNALPASTSHAEPSFDDLAPSGVASNGDSGLAPLAHGSDALVGAVDRPADNGWTDPLPDFSTGEHSPSFVRHADRAAWWRQPWVRVGLALACVLATAGLILQLGLMRRDLLAAQSPAARSVLEAACEQLGCTIEPPRLLDALAVENSNMVKLSGIDGYRLQLLLRNRAGHEVRAPHVELSLTDATGALVVRRVLPPADFRQPASLAAEAEGNWQLDFASADRRVAGYTVAIFYP</sequence>
<dbReference type="EMBL" id="JAUZEE010000007">
    <property type="protein sequence ID" value="MDP4301707.1"/>
    <property type="molecule type" value="Genomic_DNA"/>
</dbReference>
<keyword evidence="2" id="KW-0812">Transmembrane</keyword>
<name>A0ABT9G5G5_LEPDI</name>